<dbReference type="Proteomes" id="UP000244093">
    <property type="component" value="Unassembled WGS sequence"/>
</dbReference>
<dbReference type="EMBL" id="NBVN01000005">
    <property type="protein sequence ID" value="PUA31935.1"/>
    <property type="molecule type" value="Genomic_DNA"/>
</dbReference>
<accession>A0A2R7Y309</accession>
<proteinExistence type="predicted"/>
<reference evidence="1" key="1">
    <citation type="submission" date="2017-04" db="EMBL/GenBank/DDBJ databases">
        <authorList>
            <person name="Afonso C.L."/>
            <person name="Miller P.J."/>
            <person name="Scott M.A."/>
            <person name="Spackman E."/>
            <person name="Goraichik I."/>
            <person name="Dimitrov K.M."/>
            <person name="Suarez D.L."/>
            <person name="Swayne D.E."/>
        </authorList>
    </citation>
    <scope>NUCLEOTIDE SEQUENCE</scope>
    <source>
        <strain evidence="1">NZ3</strain>
    </source>
</reference>
<evidence type="ECO:0000313" key="1">
    <source>
        <dbReference type="EMBL" id="PUA31935.1"/>
    </source>
</evidence>
<protein>
    <submittedName>
        <fullName evidence="1">Uncharacterized protein</fullName>
    </submittedName>
</protein>
<dbReference type="AlphaFoldDB" id="A0A2R7Y309"/>
<comment type="caution">
    <text evidence="1">The sequence shown here is derived from an EMBL/GenBank/DDBJ whole genome shotgun (WGS) entry which is preliminary data.</text>
</comment>
<name>A0A2R7Y309_9CREN</name>
<evidence type="ECO:0000313" key="2">
    <source>
        <dbReference type="Proteomes" id="UP000244093"/>
    </source>
</evidence>
<gene>
    <name evidence="1" type="ORF">B7O98_08075</name>
</gene>
<organism evidence="1 2">
    <name type="scientific">Zestosphaera tikiterensis</name>
    <dbReference type="NCBI Taxonomy" id="1973259"/>
    <lineage>
        <taxon>Archaea</taxon>
        <taxon>Thermoproteota</taxon>
        <taxon>Thermoprotei</taxon>
        <taxon>Desulfurococcales</taxon>
        <taxon>Desulfurococcaceae</taxon>
        <taxon>Zestosphaera</taxon>
    </lineage>
</organism>
<reference evidence="1" key="2">
    <citation type="journal article" date="2018" name="Syst. Appl. Microbiol.">
        <title>A new symbiotic nanoarchaeote (Candidatus Nanoclepta minutus) and its host (Zestosphaera tikiterensis gen. nov., sp. nov.) from a New Zealand hot spring.</title>
        <authorList>
            <person name="St John E."/>
            <person name="Liu Y."/>
            <person name="Podar M."/>
            <person name="Stott M.B."/>
            <person name="Meneghin J."/>
            <person name="Chen Z."/>
            <person name="Lagutin K."/>
            <person name="Mitchell K."/>
            <person name="Reysenbach A.L."/>
        </authorList>
    </citation>
    <scope>NUCLEOTIDE SEQUENCE [LARGE SCALE GENOMIC DNA]</scope>
    <source>
        <strain evidence="1">NZ3</strain>
    </source>
</reference>
<sequence length="74" mass="7992">MYLLFSFSDGPSIYGFVLILAEELGVDRALVRPAALNDVRLIARRPKDSSLNVSKAVGGGFSITSCEGMYEGLH</sequence>